<dbReference type="SUPFAM" id="SSF51905">
    <property type="entry name" value="FAD/NAD(P)-binding domain"/>
    <property type="match status" value="1"/>
</dbReference>
<feature type="compositionally biased region" description="Basic and acidic residues" evidence="1">
    <location>
        <begin position="174"/>
        <end position="190"/>
    </location>
</feature>
<dbReference type="EMBL" id="JACJTC010000003">
    <property type="protein sequence ID" value="MBD2610479.1"/>
    <property type="molecule type" value="Genomic_DNA"/>
</dbReference>
<organism evidence="2 3">
    <name type="scientific">Nostoc punctiforme FACHB-252</name>
    <dbReference type="NCBI Taxonomy" id="1357509"/>
    <lineage>
        <taxon>Bacteria</taxon>
        <taxon>Bacillati</taxon>
        <taxon>Cyanobacteriota</taxon>
        <taxon>Cyanophyceae</taxon>
        <taxon>Nostocales</taxon>
        <taxon>Nostocaceae</taxon>
        <taxon>Nostoc</taxon>
    </lineage>
</organism>
<dbReference type="Proteomes" id="UP000606396">
    <property type="component" value="Unassembled WGS sequence"/>
</dbReference>
<dbReference type="PANTHER" id="PTHR32098:SF5">
    <property type="entry name" value="LYCOPENE BETA_EPSILON CYCLASE PROTEIN"/>
    <property type="match status" value="1"/>
</dbReference>
<evidence type="ECO:0000313" key="2">
    <source>
        <dbReference type="EMBL" id="MBD2610479.1"/>
    </source>
</evidence>
<dbReference type="RefSeq" id="WP_190948466.1">
    <property type="nucleotide sequence ID" value="NZ_JACJTC010000003.1"/>
</dbReference>
<feature type="region of interest" description="Disordered" evidence="1">
    <location>
        <begin position="201"/>
        <end position="235"/>
    </location>
</feature>
<dbReference type="InterPro" id="IPR036188">
    <property type="entry name" value="FAD/NAD-bd_sf"/>
</dbReference>
<reference evidence="2 3" key="1">
    <citation type="journal article" date="2020" name="ISME J.">
        <title>Comparative genomics reveals insights into cyanobacterial evolution and habitat adaptation.</title>
        <authorList>
            <person name="Chen M.Y."/>
            <person name="Teng W.K."/>
            <person name="Zhao L."/>
            <person name="Hu C.X."/>
            <person name="Zhou Y.K."/>
            <person name="Han B.P."/>
            <person name="Song L.R."/>
            <person name="Shu W.S."/>
        </authorList>
    </citation>
    <scope>NUCLEOTIDE SEQUENCE [LARGE SCALE GENOMIC DNA]</scope>
    <source>
        <strain evidence="2 3">FACHB-252</strain>
    </source>
</reference>
<sequence length="754" mass="85603">MKEILYLEVPTADIAAVRQWLQTDFQPGYGEKVLTTEGFRLKITKATTTAGAAISQNLPEELSVFTWSVQRTTYLKVFRWAEKPFPQEKEILQQLTKEIRSRFPHHYPEPPAIDLSQQSIFEALAPYYPLTVKYFQKMPNGEYDLKRAYWWEQRWRQGVRNPQQPQQVVFSGLRQKDARKEDAKSGRRGEEVGVLAVPVESKLPNPKGDTGKEDMETGTHRDTLNKFSASPRPRVPASSSPTYDIIYIGGALGVIHAAVMAKLGYKVLLVERMPFGRMNREWNISRDEIQSLLNLGLITPAELDTIIAREYKDGFNKFFDANNPRKLRSPVLHTPTVLNLGLDSEKLLQLCGQKLQAAGGQIWDETEFIRADINESQVVLKVKHLCSEIEKQVSGRLLVDAMGTASPIAWQLNGNRAFDSVCPTVGAVIERGFEPGVWDSELGDVLNSHGDISRGRQLIWELFPAAGDELTIYLFHYHEVNAQNPGSLLEMYEDFFAILPEYRRCDMDKLVWKKPTFGYIPGHFSTGSSDRQVAFDRLIAIGDAASLQSPLIFTGFGSLVRNLERLTKLLDIALKYDLLSFQHLNRIRAYQTNVSVTWLFSKGMMVPTGKFLPPQRVNAMLNTFFGLLAEEPLEVADNFIKDRCDWFTFNRLALKAAKKNPALLLWIWQLAGSKDLVRWLGSYLTFSRHALISTLLSAWFPQFLNQVGSWLEKRNPALWLHLQAINYAIATGKPRSASEFAETSLKAIVEKFSH</sequence>
<feature type="region of interest" description="Disordered" evidence="1">
    <location>
        <begin position="171"/>
        <end position="190"/>
    </location>
</feature>
<evidence type="ECO:0000256" key="1">
    <source>
        <dbReference type="SAM" id="MobiDB-lite"/>
    </source>
</evidence>
<dbReference type="PANTHER" id="PTHR32098">
    <property type="entry name" value="LYCOPENE BETA/EPSILON CYCLASE PROTEIN"/>
    <property type="match status" value="1"/>
</dbReference>
<dbReference type="Gene3D" id="3.50.50.60">
    <property type="entry name" value="FAD/NAD(P)-binding domain"/>
    <property type="match status" value="1"/>
</dbReference>
<accession>A0ABR8H4P5</accession>
<name>A0ABR8H4P5_NOSPU</name>
<evidence type="ECO:0000313" key="3">
    <source>
        <dbReference type="Proteomes" id="UP000606396"/>
    </source>
</evidence>
<comment type="caution">
    <text evidence="2">The sequence shown here is derived from an EMBL/GenBank/DDBJ whole genome shotgun (WGS) entry which is preliminary data.</text>
</comment>
<protein>
    <submittedName>
        <fullName evidence="2">Flavin-dependent dehydrogenase</fullName>
    </submittedName>
</protein>
<proteinExistence type="predicted"/>
<gene>
    <name evidence="2" type="ORF">H6G94_04180</name>
</gene>
<keyword evidence="3" id="KW-1185">Reference proteome</keyword>
<feature type="compositionally biased region" description="Basic and acidic residues" evidence="1">
    <location>
        <begin position="209"/>
        <end position="224"/>
    </location>
</feature>